<proteinExistence type="predicted"/>
<organism evidence="1 2">
    <name type="scientific">Devosia algicola</name>
    <dbReference type="NCBI Taxonomy" id="3026418"/>
    <lineage>
        <taxon>Bacteria</taxon>
        <taxon>Pseudomonadati</taxon>
        <taxon>Pseudomonadota</taxon>
        <taxon>Alphaproteobacteria</taxon>
        <taxon>Hyphomicrobiales</taxon>
        <taxon>Devosiaceae</taxon>
        <taxon>Devosia</taxon>
    </lineage>
</organism>
<protein>
    <submittedName>
        <fullName evidence="1">Uncharacterized protein</fullName>
    </submittedName>
</protein>
<name>A0ABY7YU70_9HYPH</name>
<sequence length="50" mass="5965">MSHDLSSAKKRSRLYERNWRHVDADHLTTEEADLIEDLTQEFGHGYRMFA</sequence>
<gene>
    <name evidence="1" type="ORF">PSQ19_12745</name>
</gene>
<accession>A0ABY7YU70</accession>
<reference evidence="1 2" key="1">
    <citation type="submission" date="2023-02" db="EMBL/GenBank/DDBJ databases">
        <title>Devosia algicola sp. nov., isolated from the phycosphere of marine algae.</title>
        <authorList>
            <person name="Kim J.M."/>
            <person name="Lee J.K."/>
            <person name="Choi B.J."/>
            <person name="Bayburt H."/>
            <person name="Jeon C.O."/>
        </authorList>
    </citation>
    <scope>NUCLEOTIDE SEQUENCE [LARGE SCALE GENOMIC DNA]</scope>
    <source>
        <strain evidence="1 2">G20-9</strain>
    </source>
</reference>
<dbReference type="EMBL" id="CP118246">
    <property type="protein sequence ID" value="WDR04395.1"/>
    <property type="molecule type" value="Genomic_DNA"/>
</dbReference>
<evidence type="ECO:0000313" key="2">
    <source>
        <dbReference type="Proteomes" id="UP001220530"/>
    </source>
</evidence>
<dbReference type="Proteomes" id="UP001220530">
    <property type="component" value="Chromosome"/>
</dbReference>
<keyword evidence="2" id="KW-1185">Reference proteome</keyword>
<dbReference type="RefSeq" id="WP_282220777.1">
    <property type="nucleotide sequence ID" value="NZ_CP118246.1"/>
</dbReference>
<evidence type="ECO:0000313" key="1">
    <source>
        <dbReference type="EMBL" id="WDR04395.1"/>
    </source>
</evidence>